<dbReference type="InterPro" id="IPR009000">
    <property type="entry name" value="Transl_B-barrel_sf"/>
</dbReference>
<dbReference type="SUPFAM" id="SSF54211">
    <property type="entry name" value="Ribosomal protein S5 domain 2-like"/>
    <property type="match status" value="1"/>
</dbReference>
<dbReference type="GO" id="GO:0005525">
    <property type="term" value="F:GTP binding"/>
    <property type="evidence" value="ECO:0007669"/>
    <property type="project" value="UniProtKB-KW"/>
</dbReference>
<dbReference type="EMBL" id="LSSK01000041">
    <property type="protein sequence ID" value="OMH85836.1"/>
    <property type="molecule type" value="Genomic_DNA"/>
</dbReference>
<proteinExistence type="predicted"/>
<evidence type="ECO:0000256" key="1">
    <source>
        <dbReference type="ARBA" id="ARBA00022741"/>
    </source>
</evidence>
<dbReference type="GO" id="GO:0003924">
    <property type="term" value="F:GTPase activity"/>
    <property type="evidence" value="ECO:0007669"/>
    <property type="project" value="TreeGrafter"/>
</dbReference>
<feature type="region of interest" description="Disordered" evidence="3">
    <location>
        <begin position="20"/>
        <end position="56"/>
    </location>
</feature>
<dbReference type="PANTHER" id="PTHR42908:SF3">
    <property type="entry name" value="ELONGATION FACTOR-LIKE GTPASE 1"/>
    <property type="match status" value="1"/>
</dbReference>
<gene>
    <name evidence="5" type="ORF">AX774_g612</name>
</gene>
<comment type="caution">
    <text evidence="5">The sequence shown here is derived from an EMBL/GenBank/DDBJ whole genome shotgun (WGS) entry which is preliminary data.</text>
</comment>
<dbReference type="InterPro" id="IPR035647">
    <property type="entry name" value="EFG_III/V"/>
</dbReference>
<feature type="compositionally biased region" description="Basic and acidic residues" evidence="3">
    <location>
        <begin position="28"/>
        <end position="45"/>
    </location>
</feature>
<dbReference type="GO" id="GO:0043022">
    <property type="term" value="F:ribosome binding"/>
    <property type="evidence" value="ECO:0007669"/>
    <property type="project" value="TreeGrafter"/>
</dbReference>
<evidence type="ECO:0000256" key="3">
    <source>
        <dbReference type="SAM" id="MobiDB-lite"/>
    </source>
</evidence>
<dbReference type="Pfam" id="PF14492">
    <property type="entry name" value="EFG_III"/>
    <property type="match status" value="1"/>
</dbReference>
<dbReference type="InterPro" id="IPR020568">
    <property type="entry name" value="Ribosomal_Su5_D2-typ_SF"/>
</dbReference>
<dbReference type="GO" id="GO:0042256">
    <property type="term" value="P:cytosolic ribosome assembly"/>
    <property type="evidence" value="ECO:0007669"/>
    <property type="project" value="TreeGrafter"/>
</dbReference>
<evidence type="ECO:0000313" key="6">
    <source>
        <dbReference type="Proteomes" id="UP000188320"/>
    </source>
</evidence>
<dbReference type="SUPFAM" id="SSF54980">
    <property type="entry name" value="EF-G C-terminal domain-like"/>
    <property type="match status" value="2"/>
</dbReference>
<dbReference type="InterPro" id="IPR004161">
    <property type="entry name" value="EFTu-like_2"/>
</dbReference>
<feature type="compositionally biased region" description="Acidic residues" evidence="3">
    <location>
        <begin position="46"/>
        <end position="56"/>
    </location>
</feature>
<dbReference type="SMART" id="SM00838">
    <property type="entry name" value="EFG_C"/>
    <property type="match status" value="1"/>
</dbReference>
<reference evidence="6" key="1">
    <citation type="submission" date="2017-01" db="EMBL/GenBank/DDBJ databases">
        <authorList>
            <person name="Wang Y."/>
            <person name="White M."/>
            <person name="Kvist S."/>
            <person name="Moncalvo J.-M."/>
        </authorList>
    </citation>
    <scope>NUCLEOTIDE SEQUENCE [LARGE SCALE GENOMIC DNA]</scope>
    <source>
        <strain evidence="6">COL-18-3</strain>
    </source>
</reference>
<keyword evidence="6" id="KW-1185">Reference proteome</keyword>
<accession>A0A1R1PXZ3</accession>
<organism evidence="5 6">
    <name type="scientific">Zancudomyces culisetae</name>
    <name type="common">Gut fungus</name>
    <name type="synonym">Smittium culisetae</name>
    <dbReference type="NCBI Taxonomy" id="1213189"/>
    <lineage>
        <taxon>Eukaryota</taxon>
        <taxon>Fungi</taxon>
        <taxon>Fungi incertae sedis</taxon>
        <taxon>Zoopagomycota</taxon>
        <taxon>Kickxellomycotina</taxon>
        <taxon>Harpellomycetes</taxon>
        <taxon>Harpellales</taxon>
        <taxon>Legeriomycetaceae</taxon>
        <taxon>Zancudomyces</taxon>
    </lineage>
</organism>
<evidence type="ECO:0000313" key="5">
    <source>
        <dbReference type="EMBL" id="OMH85836.1"/>
    </source>
</evidence>
<keyword evidence="1" id="KW-0547">Nucleotide-binding</keyword>
<protein>
    <submittedName>
        <fullName evidence="5">Ribosome assembly protein 1</fullName>
    </submittedName>
</protein>
<feature type="domain" description="Elongation factor EFG" evidence="4">
    <location>
        <begin position="462"/>
        <end position="555"/>
    </location>
</feature>
<dbReference type="InterPro" id="IPR000640">
    <property type="entry name" value="EFG_V-like"/>
</dbReference>
<dbReference type="Gene3D" id="3.30.70.240">
    <property type="match status" value="1"/>
</dbReference>
<evidence type="ECO:0000259" key="4">
    <source>
        <dbReference type="SMART" id="SM00838"/>
    </source>
</evidence>
<dbReference type="CDD" id="cd01681">
    <property type="entry name" value="aeEF2_snRNP_like_IV"/>
    <property type="match status" value="1"/>
</dbReference>
<dbReference type="FunFam" id="3.30.70.870:FF:000002">
    <property type="entry name" value="Translation elongation factor 2"/>
    <property type="match status" value="1"/>
</dbReference>
<dbReference type="Gene3D" id="3.30.70.870">
    <property type="entry name" value="Elongation Factor G (Translational Gtpase), domain 3"/>
    <property type="match status" value="1"/>
</dbReference>
<dbReference type="AlphaFoldDB" id="A0A1R1PXZ3"/>
<dbReference type="InterPro" id="IPR014721">
    <property type="entry name" value="Ribsml_uS5_D2-typ_fold_subgr"/>
</dbReference>
<dbReference type="Gene3D" id="2.40.30.10">
    <property type="entry name" value="Translation factors"/>
    <property type="match status" value="1"/>
</dbReference>
<keyword evidence="2" id="KW-0342">GTP-binding</keyword>
<dbReference type="Pfam" id="PF03144">
    <property type="entry name" value="GTP_EFTU_D2"/>
    <property type="match status" value="1"/>
</dbReference>
<evidence type="ECO:0000256" key="2">
    <source>
        <dbReference type="ARBA" id="ARBA00023134"/>
    </source>
</evidence>
<dbReference type="OrthoDB" id="364892at2759"/>
<dbReference type="PANTHER" id="PTHR42908">
    <property type="entry name" value="TRANSLATION ELONGATION FACTOR-RELATED"/>
    <property type="match status" value="1"/>
</dbReference>
<dbReference type="Gene3D" id="3.30.230.10">
    <property type="match status" value="1"/>
</dbReference>
<dbReference type="SUPFAM" id="SSF50447">
    <property type="entry name" value="Translation proteins"/>
    <property type="match status" value="1"/>
</dbReference>
<dbReference type="InterPro" id="IPR041095">
    <property type="entry name" value="EFG_II"/>
</dbReference>
<dbReference type="Proteomes" id="UP000188320">
    <property type="component" value="Unassembled WGS sequence"/>
</dbReference>
<dbReference type="GO" id="GO:1990904">
    <property type="term" value="C:ribonucleoprotein complex"/>
    <property type="evidence" value="ECO:0007669"/>
    <property type="project" value="TreeGrafter"/>
</dbReference>
<name>A0A1R1PXZ3_ZANCU</name>
<dbReference type="CDD" id="cd04096">
    <property type="entry name" value="eEF2_snRNP_like_C"/>
    <property type="match status" value="1"/>
</dbReference>
<dbReference type="Pfam" id="PF00679">
    <property type="entry name" value="EFG_C"/>
    <property type="match status" value="1"/>
</dbReference>
<sequence>MISTQRKSIVKERIQMTAEQMRAMGRRQRVENKAERQDVEEKGEEKEQEEEKEDENEEIMMGIGRVISGTVVSGEEVWLVTAQESRKMEIKSLYLVMGNEYIAVEKVSAGNIFGIGGVETYIDVEQEINRQEYVMVKLPANDNLEDKEEEKEKEKEKETANKVANYLQSTLAGSKSAQSSVAVVAPPIVTVSLEPIDISQYDQLRVGLERLEMADKSVRVEHHHSSGEYLLSATGELHLQRCVKDLTERFAKCQIHVGEPSVPFRETITSLPAIVSQQHLSADSDAGSKQFGLGTATVSTPNNHVTLSFTLEPLPETVVDYLTTSAVSSSQPQSQASLSFKHKAQTVQSMLASSNHSSRLLAFGPNSAPPPTNVLLASPSALDSLAGLSTGSDLLLQALATAFQLATSAGPLCAEPMVGICVSISSITSSTDSSFSTSALSGQLITLFRDAIKSSFLTYSPRLMLATYRVNIQAPLASVGKVYPVILRRKGRILSEDILDYSPDIFCISASLPVIESFGLVDEIRSKTSGDALPQLFFSGFDPLDLDPFWVPTTIDELEDLGTVADKANLAKYYMDLVRTKKGLFVSDRKIVSSAEKQRTLKK</sequence>
<dbReference type="GO" id="GO:0005829">
    <property type="term" value="C:cytosol"/>
    <property type="evidence" value="ECO:0007669"/>
    <property type="project" value="TreeGrafter"/>
</dbReference>